<evidence type="ECO:0000313" key="1">
    <source>
        <dbReference type="EMBL" id="KAE9532656.1"/>
    </source>
</evidence>
<accession>A0A6G0THJ5</accession>
<proteinExistence type="predicted"/>
<dbReference type="Proteomes" id="UP000475862">
    <property type="component" value="Unassembled WGS sequence"/>
</dbReference>
<reference evidence="1 2" key="1">
    <citation type="submission" date="2019-08" db="EMBL/GenBank/DDBJ databases">
        <title>The genome of the soybean aphid Biotype 1, its phylome, world population structure and adaptation to the North American continent.</title>
        <authorList>
            <person name="Giordano R."/>
            <person name="Donthu R.K."/>
            <person name="Hernandez A.G."/>
            <person name="Wright C.L."/>
            <person name="Zimin A.V."/>
        </authorList>
    </citation>
    <scope>NUCLEOTIDE SEQUENCE [LARGE SCALE GENOMIC DNA]</scope>
    <source>
        <tissue evidence="1">Whole aphids</tissue>
    </source>
</reference>
<evidence type="ECO:0000313" key="2">
    <source>
        <dbReference type="Proteomes" id="UP000475862"/>
    </source>
</evidence>
<sequence>MGFHPVIFCLCLTNDEALRIQKTVLNFLSSHLVFDSHLPPRISKNIILKNYHISYLDKIFIVSLYQSGNLAKNVSKILCHSYLLIIILPSFDVEKKLRIYFLRAKVFMETYIPSNSIVFLNLSLLFMGTTVQFSDYSSISNLRKNKEQNLNKNINSHKYCSYIITVFHLKNKVLSTSNHVIILNNSYKYCHMSIHHKGQDRLSDNYLSIHEKRFNLKKKTKLF</sequence>
<name>A0A6G0THJ5_APHGL</name>
<protein>
    <submittedName>
        <fullName evidence="1">Uncharacterized protein</fullName>
    </submittedName>
</protein>
<dbReference type="AlphaFoldDB" id="A0A6G0THJ5"/>
<organism evidence="1 2">
    <name type="scientific">Aphis glycines</name>
    <name type="common">Soybean aphid</name>
    <dbReference type="NCBI Taxonomy" id="307491"/>
    <lineage>
        <taxon>Eukaryota</taxon>
        <taxon>Metazoa</taxon>
        <taxon>Ecdysozoa</taxon>
        <taxon>Arthropoda</taxon>
        <taxon>Hexapoda</taxon>
        <taxon>Insecta</taxon>
        <taxon>Pterygota</taxon>
        <taxon>Neoptera</taxon>
        <taxon>Paraneoptera</taxon>
        <taxon>Hemiptera</taxon>
        <taxon>Sternorrhyncha</taxon>
        <taxon>Aphidomorpha</taxon>
        <taxon>Aphidoidea</taxon>
        <taxon>Aphididae</taxon>
        <taxon>Aphidini</taxon>
        <taxon>Aphis</taxon>
        <taxon>Aphis</taxon>
    </lineage>
</organism>
<dbReference type="EMBL" id="VYZN01000038">
    <property type="protein sequence ID" value="KAE9532656.1"/>
    <property type="molecule type" value="Genomic_DNA"/>
</dbReference>
<gene>
    <name evidence="1" type="ORF">AGLY_009737</name>
</gene>
<comment type="caution">
    <text evidence="1">The sequence shown here is derived from an EMBL/GenBank/DDBJ whole genome shotgun (WGS) entry which is preliminary data.</text>
</comment>
<keyword evidence="2" id="KW-1185">Reference proteome</keyword>